<dbReference type="InterPro" id="IPR050710">
    <property type="entry name" value="Band7/mec-2_domain"/>
</dbReference>
<dbReference type="PANTHER" id="PTHR43327">
    <property type="entry name" value="STOMATIN-LIKE PROTEIN 2, MITOCHONDRIAL"/>
    <property type="match status" value="1"/>
</dbReference>
<comment type="subcellular location">
    <subcellularLocation>
        <location evidence="1">Membrane</location>
        <topology evidence="1">Single-pass membrane protein</topology>
    </subcellularLocation>
</comment>
<keyword evidence="6" id="KW-0645">Protease</keyword>
<feature type="transmembrane region" description="Helical" evidence="4">
    <location>
        <begin position="210"/>
        <end position="228"/>
    </location>
</feature>
<feature type="domain" description="Band 7" evidence="5">
    <location>
        <begin position="306"/>
        <end position="513"/>
    </location>
</feature>
<evidence type="ECO:0000313" key="7">
    <source>
        <dbReference type="Proteomes" id="UP000274346"/>
    </source>
</evidence>
<dbReference type="PANTHER" id="PTHR43327:SF10">
    <property type="entry name" value="STOMATIN-LIKE PROTEIN 2, MITOCHONDRIAL"/>
    <property type="match status" value="1"/>
</dbReference>
<feature type="transmembrane region" description="Helical" evidence="4">
    <location>
        <begin position="183"/>
        <end position="204"/>
    </location>
</feature>
<dbReference type="SMART" id="SM00244">
    <property type="entry name" value="PHB"/>
    <property type="match status" value="1"/>
</dbReference>
<dbReference type="CDD" id="cd03404">
    <property type="entry name" value="SPFH_HflK"/>
    <property type="match status" value="1"/>
</dbReference>
<reference evidence="6 7" key="1">
    <citation type="submission" date="2018-12" db="EMBL/GenBank/DDBJ databases">
        <authorList>
            <consortium name="Pathogen Informatics"/>
        </authorList>
    </citation>
    <scope>NUCLEOTIDE SEQUENCE [LARGE SCALE GENOMIC DNA]</scope>
    <source>
        <strain evidence="6 7">NCTC13098</strain>
    </source>
</reference>
<keyword evidence="4" id="KW-0472">Membrane</keyword>
<keyword evidence="4" id="KW-0812">Transmembrane</keyword>
<keyword evidence="4" id="KW-1133">Transmembrane helix</keyword>
<dbReference type="Gene3D" id="3.30.479.30">
    <property type="entry name" value="Band 7 domain"/>
    <property type="match status" value="1"/>
</dbReference>
<evidence type="ECO:0000256" key="4">
    <source>
        <dbReference type="SAM" id="Phobius"/>
    </source>
</evidence>
<dbReference type="SUPFAM" id="SSF117892">
    <property type="entry name" value="Band 7/SPFH domain"/>
    <property type="match status" value="1"/>
</dbReference>
<sequence length="633" mass="69144">MAQPPSPESRPRVASRSRRLLIAQAILYGLLAVAGAIYLFLALFSVTGFWLPVTRLMLAAVLVALAFVENALRCEGGGRRAPPSAGSSEDEPTLLRRLLPESVQAWLCHFHQHLATTLIAAALASAFAIANIADARPVDLADAPRPIAVGAFILLCFALLLLERMLSFRPLRGWPHRQQHVGFARLMLSLFALLTLSLLAAIAFPAPALWGIKLASLTILLVALEYALRALAAMASPPAPDSAPRFLTRSLLAEQYQWPPRPLLHALDSFQQRFGVDLRQIHAFRLMGRRLVPVTLGIAALGWLLSGLTEVQLHQRGIYERFGRPIAVLPPGLHAGLPWPFGRVVAVENGAVHELQLSDITEAAQPDRQPDDAAEGPAPQSSWRLWDSSHATDQSQVIASAAMDKQNFQIVNMDIRVIWRIGLSDRDALNSQYQTEDLAEMIRSLARQILVTQFASKQLDELLDEQRATLATELSRQIQQRLTALHTGVELLFTRIEAIHPPAGAANAYHGVQAAQIAANALIAREQGYAEKVSREAQRNALTGLNNAEASAAENLAQARGAAVTFSAERQAWQQAGEAFITERRYHILSQALAHTPLLILDNHLQGSSEPVLDLRQYPALSDSTAPQKASTP</sequence>
<gene>
    <name evidence="6" type="ORF">NCTC13098_02431</name>
</gene>
<evidence type="ECO:0000256" key="3">
    <source>
        <dbReference type="SAM" id="MobiDB-lite"/>
    </source>
</evidence>
<feature type="transmembrane region" description="Helical" evidence="4">
    <location>
        <begin position="20"/>
        <end position="43"/>
    </location>
</feature>
<dbReference type="EMBL" id="LR131271">
    <property type="protein sequence ID" value="VDR26092.1"/>
    <property type="molecule type" value="Genomic_DNA"/>
</dbReference>
<feature type="transmembrane region" description="Helical" evidence="4">
    <location>
        <begin position="291"/>
        <end position="308"/>
    </location>
</feature>
<dbReference type="KEGG" id="rtg:NCTC13098_02431"/>
<keyword evidence="6" id="KW-0378">Hydrolase</keyword>
<dbReference type="Pfam" id="PF01145">
    <property type="entry name" value="Band_7"/>
    <property type="match status" value="1"/>
</dbReference>
<feature type="transmembrane region" description="Helical" evidence="4">
    <location>
        <begin position="49"/>
        <end position="72"/>
    </location>
</feature>
<organism evidence="6 7">
    <name type="scientific">Raoultella terrigena</name>
    <name type="common">Klebsiella terrigena</name>
    <dbReference type="NCBI Taxonomy" id="577"/>
    <lineage>
        <taxon>Bacteria</taxon>
        <taxon>Pseudomonadati</taxon>
        <taxon>Pseudomonadota</taxon>
        <taxon>Gammaproteobacteria</taxon>
        <taxon>Enterobacterales</taxon>
        <taxon>Enterobacteriaceae</taxon>
        <taxon>Klebsiella/Raoultella group</taxon>
        <taxon>Raoultella</taxon>
    </lineage>
</organism>
<dbReference type="InterPro" id="IPR010201">
    <property type="entry name" value="HflK"/>
</dbReference>
<dbReference type="GO" id="GO:0016020">
    <property type="term" value="C:membrane"/>
    <property type="evidence" value="ECO:0007669"/>
    <property type="project" value="UniProtKB-SubCell"/>
</dbReference>
<dbReference type="InterPro" id="IPR001107">
    <property type="entry name" value="Band_7"/>
</dbReference>
<evidence type="ECO:0000313" key="6">
    <source>
        <dbReference type="EMBL" id="VDR26092.1"/>
    </source>
</evidence>
<feature type="transmembrane region" description="Helical" evidence="4">
    <location>
        <begin position="145"/>
        <end position="162"/>
    </location>
</feature>
<dbReference type="GO" id="GO:0006508">
    <property type="term" value="P:proteolysis"/>
    <property type="evidence" value="ECO:0007669"/>
    <property type="project" value="UniProtKB-KW"/>
</dbReference>
<evidence type="ECO:0000256" key="1">
    <source>
        <dbReference type="ARBA" id="ARBA00004167"/>
    </source>
</evidence>
<evidence type="ECO:0000259" key="5">
    <source>
        <dbReference type="SMART" id="SM00244"/>
    </source>
</evidence>
<name>A0A3P8KVH8_RAOTE</name>
<feature type="region of interest" description="Disordered" evidence="3">
    <location>
        <begin position="364"/>
        <end position="384"/>
    </location>
</feature>
<dbReference type="InterPro" id="IPR036013">
    <property type="entry name" value="Band_7/SPFH_dom_sf"/>
</dbReference>
<feature type="transmembrane region" description="Helical" evidence="4">
    <location>
        <begin position="114"/>
        <end position="133"/>
    </location>
</feature>
<protein>
    <submittedName>
        <fullName evidence="6">FtsH protease regulator HflK</fullName>
    </submittedName>
</protein>
<evidence type="ECO:0000256" key="2">
    <source>
        <dbReference type="ARBA" id="ARBA00006971"/>
    </source>
</evidence>
<comment type="similarity">
    <text evidence="2">Belongs to the band 7/mec-2 family. HflK subfamily.</text>
</comment>
<accession>A0A3P8KVH8</accession>
<dbReference type="AlphaFoldDB" id="A0A3P8KVH8"/>
<dbReference type="Proteomes" id="UP000274346">
    <property type="component" value="Chromosome"/>
</dbReference>
<proteinExistence type="inferred from homology"/>
<dbReference type="GO" id="GO:0008233">
    <property type="term" value="F:peptidase activity"/>
    <property type="evidence" value="ECO:0007669"/>
    <property type="project" value="UniProtKB-KW"/>
</dbReference>